<dbReference type="AlphaFoldDB" id="A0A179F2V2"/>
<dbReference type="Proteomes" id="UP000078397">
    <property type="component" value="Unassembled WGS sequence"/>
</dbReference>
<evidence type="ECO:0000313" key="2">
    <source>
        <dbReference type="Proteomes" id="UP000078397"/>
    </source>
</evidence>
<dbReference type="RefSeq" id="XP_018137423.1">
    <property type="nucleotide sequence ID" value="XM_018294627.1"/>
</dbReference>
<reference evidence="1 2" key="1">
    <citation type="journal article" date="2016" name="PLoS Pathog.">
        <title>Biosynthesis of antibiotic leucinostatins in bio-control fungus Purpureocillium lilacinum and their inhibition on phytophthora revealed by genome mining.</title>
        <authorList>
            <person name="Wang G."/>
            <person name="Liu Z."/>
            <person name="Lin R."/>
            <person name="Li E."/>
            <person name="Mao Z."/>
            <person name="Ling J."/>
            <person name="Yang Y."/>
            <person name="Yin W.B."/>
            <person name="Xie B."/>
        </authorList>
    </citation>
    <scope>NUCLEOTIDE SEQUENCE [LARGE SCALE GENOMIC DNA]</scope>
    <source>
        <strain evidence="1">170</strain>
    </source>
</reference>
<proteinExistence type="predicted"/>
<keyword evidence="2" id="KW-1185">Reference proteome</keyword>
<protein>
    <submittedName>
        <fullName evidence="1">Uncharacterized protein</fullName>
    </submittedName>
</protein>
<dbReference type="GeneID" id="28858621"/>
<organism evidence="1 2">
    <name type="scientific">Pochonia chlamydosporia 170</name>
    <dbReference type="NCBI Taxonomy" id="1380566"/>
    <lineage>
        <taxon>Eukaryota</taxon>
        <taxon>Fungi</taxon>
        <taxon>Dikarya</taxon>
        <taxon>Ascomycota</taxon>
        <taxon>Pezizomycotina</taxon>
        <taxon>Sordariomycetes</taxon>
        <taxon>Hypocreomycetidae</taxon>
        <taxon>Hypocreales</taxon>
        <taxon>Clavicipitaceae</taxon>
        <taxon>Pochonia</taxon>
    </lineage>
</organism>
<dbReference type="KEGG" id="pchm:VFPPC_16874"/>
<dbReference type="EMBL" id="LSBJ02000011">
    <property type="protein sequence ID" value="OAQ59399.1"/>
    <property type="molecule type" value="Genomic_DNA"/>
</dbReference>
<gene>
    <name evidence="1" type="ORF">VFPPC_16874</name>
</gene>
<evidence type="ECO:0000313" key="1">
    <source>
        <dbReference type="EMBL" id="OAQ59399.1"/>
    </source>
</evidence>
<sequence>MLAACERNHEFQHAKCRHRDSPAIIWDSCFEIILRKHSCGKMSTESTEFWVPCLVKGNLRKV</sequence>
<accession>A0A179F2V2</accession>
<comment type="caution">
    <text evidence="1">The sequence shown here is derived from an EMBL/GenBank/DDBJ whole genome shotgun (WGS) entry which is preliminary data.</text>
</comment>
<name>A0A179F2V2_METCM</name>